<reference evidence="1" key="1">
    <citation type="submission" date="2021-04" db="EMBL/GenBank/DDBJ databases">
        <title>Genome based classification of Actinospica acidithermotolerans sp. nov., an actinobacterium isolated from an Indonesian hot spring.</title>
        <authorList>
            <person name="Kusuma A.B."/>
            <person name="Putra K.E."/>
            <person name="Nafisah S."/>
            <person name="Loh J."/>
            <person name="Nouioui I."/>
            <person name="Goodfellow M."/>
        </authorList>
    </citation>
    <scope>NUCLEOTIDE SEQUENCE</scope>
    <source>
        <strain evidence="1">DSM 45618</strain>
    </source>
</reference>
<organism evidence="1 2">
    <name type="scientific">Actinocrinis puniceicyclus</name>
    <dbReference type="NCBI Taxonomy" id="977794"/>
    <lineage>
        <taxon>Bacteria</taxon>
        <taxon>Bacillati</taxon>
        <taxon>Actinomycetota</taxon>
        <taxon>Actinomycetes</taxon>
        <taxon>Catenulisporales</taxon>
        <taxon>Actinospicaceae</taxon>
        <taxon>Actinocrinis</taxon>
    </lineage>
</organism>
<sequence length="206" mass="22778">MSEPLFIALEGPRGSGKSTIAPLLADALNADLLPSVPAEYQPLRRYLDEHGRSPDARYALFLSALLTAADQIRERLERGRGVVVESYFARAVATHRGYGSTLHVELPAHVPWPTIYRLECDPAHRARRTAQRAKPDTWWDQLAERNSAAIDQAYTRFPAHRIDTTGRTPAQSLAEILAHKEACTCGHAQPLGLNPHLLPAVPRRAA</sequence>
<dbReference type="Proteomes" id="UP000677913">
    <property type="component" value="Unassembled WGS sequence"/>
</dbReference>
<protein>
    <submittedName>
        <fullName evidence="1">AAA family ATPase</fullName>
    </submittedName>
</protein>
<proteinExistence type="predicted"/>
<gene>
    <name evidence="1" type="ORF">KGA66_24570</name>
</gene>
<keyword evidence="2" id="KW-1185">Reference proteome</keyword>
<dbReference type="RefSeq" id="WP_211471123.1">
    <property type="nucleotide sequence ID" value="NZ_JAGSXH010000132.1"/>
</dbReference>
<comment type="caution">
    <text evidence="1">The sequence shown here is derived from an EMBL/GenBank/DDBJ whole genome shotgun (WGS) entry which is preliminary data.</text>
</comment>
<accession>A0A8J7WUK3</accession>
<evidence type="ECO:0000313" key="2">
    <source>
        <dbReference type="Proteomes" id="UP000677913"/>
    </source>
</evidence>
<dbReference type="InterPro" id="IPR027417">
    <property type="entry name" value="P-loop_NTPase"/>
</dbReference>
<dbReference type="Pfam" id="PF13671">
    <property type="entry name" value="AAA_33"/>
    <property type="match status" value="1"/>
</dbReference>
<dbReference type="Gene3D" id="3.40.50.300">
    <property type="entry name" value="P-loop containing nucleotide triphosphate hydrolases"/>
    <property type="match status" value="1"/>
</dbReference>
<name>A0A8J7WUK3_9ACTN</name>
<evidence type="ECO:0000313" key="1">
    <source>
        <dbReference type="EMBL" id="MBS2966242.1"/>
    </source>
</evidence>
<dbReference type="EMBL" id="JAGSXH010000132">
    <property type="protein sequence ID" value="MBS2966242.1"/>
    <property type="molecule type" value="Genomic_DNA"/>
</dbReference>
<dbReference type="AlphaFoldDB" id="A0A8J7WUK3"/>
<dbReference type="SUPFAM" id="SSF52540">
    <property type="entry name" value="P-loop containing nucleoside triphosphate hydrolases"/>
    <property type="match status" value="1"/>
</dbReference>